<dbReference type="EMBL" id="HF935568">
    <property type="protein sequence ID" value="CCX10848.1"/>
    <property type="molecule type" value="Genomic_DNA"/>
</dbReference>
<dbReference type="AlphaFoldDB" id="U4LAH6"/>
<evidence type="ECO:0000256" key="11">
    <source>
        <dbReference type="ARBA" id="ARBA00048548"/>
    </source>
</evidence>
<evidence type="ECO:0000256" key="9">
    <source>
        <dbReference type="ARBA" id="ARBA00023134"/>
    </source>
</evidence>
<dbReference type="GO" id="GO:0051646">
    <property type="term" value="P:mitochondrion localization"/>
    <property type="evidence" value="ECO:0007669"/>
    <property type="project" value="TreeGrafter"/>
</dbReference>
<evidence type="ECO:0000313" key="15">
    <source>
        <dbReference type="Proteomes" id="UP000018144"/>
    </source>
</evidence>
<dbReference type="Proteomes" id="UP000018144">
    <property type="component" value="Unassembled WGS sequence"/>
</dbReference>
<protein>
    <submittedName>
        <fullName evidence="14">Similar to Transmembrane GTPase fzo1 acc. no. Q9USY7</fullName>
    </submittedName>
</protein>
<accession>U4LAH6</accession>
<dbReference type="OrthoDB" id="9984778at2759"/>
<keyword evidence="5" id="KW-0378">Hydrolase</keyword>
<evidence type="ECO:0000256" key="2">
    <source>
        <dbReference type="ARBA" id="ARBA00022692"/>
    </source>
</evidence>
<keyword evidence="6" id="KW-1133">Transmembrane helix</keyword>
<dbReference type="SUPFAM" id="SSF52540">
    <property type="entry name" value="P-loop containing nucleoside triphosphate hydrolases"/>
    <property type="match status" value="1"/>
</dbReference>
<evidence type="ECO:0000256" key="6">
    <source>
        <dbReference type="ARBA" id="ARBA00022989"/>
    </source>
</evidence>
<dbReference type="FunFam" id="3.40.50.300:FF:000638">
    <property type="entry name" value="Transmembrane GTPase Fzo1, putative"/>
    <property type="match status" value="1"/>
</dbReference>
<comment type="catalytic activity">
    <reaction evidence="11">
        <text>GTP + H2O = GDP + phosphate + H(+)</text>
        <dbReference type="Rhea" id="RHEA:19669"/>
        <dbReference type="ChEBI" id="CHEBI:15377"/>
        <dbReference type="ChEBI" id="CHEBI:15378"/>
        <dbReference type="ChEBI" id="CHEBI:37565"/>
        <dbReference type="ChEBI" id="CHEBI:43474"/>
        <dbReference type="ChEBI" id="CHEBI:58189"/>
    </reaction>
</comment>
<dbReference type="PROSITE" id="PS51718">
    <property type="entry name" value="G_DYNAMIN_2"/>
    <property type="match status" value="1"/>
</dbReference>
<evidence type="ECO:0000256" key="12">
    <source>
        <dbReference type="SAM" id="MobiDB-lite"/>
    </source>
</evidence>
<dbReference type="Gene3D" id="3.40.50.300">
    <property type="entry name" value="P-loop containing nucleotide triphosphate hydrolases"/>
    <property type="match status" value="1"/>
</dbReference>
<dbReference type="PANTHER" id="PTHR10465">
    <property type="entry name" value="TRANSMEMBRANE GTPASE FZO1"/>
    <property type="match status" value="1"/>
</dbReference>
<dbReference type="InterPro" id="IPR027417">
    <property type="entry name" value="P-loop_NTPase"/>
</dbReference>
<feature type="compositionally biased region" description="Low complexity" evidence="12">
    <location>
        <begin position="817"/>
        <end position="840"/>
    </location>
</feature>
<gene>
    <name evidence="14" type="ORF">PCON_10442</name>
</gene>
<proteinExistence type="predicted"/>
<dbReference type="STRING" id="1076935.U4LAH6"/>
<sequence>MASQYAPRSRNVTPIPASVAASRVDSGYGSSVASGSTTDGDHLPRTILDPTHQHSDQTRQWTSHVHQLAYNQNRIALGRSVNRAVDTLKDFQRMNSKQPVNYPTVEVYEPQPSLNRTQTFADDYNNLPGPSNRPQIPRRAVTSIDLEGQQAEPLVAPKISEDFNVLKLDLKLGGHGPSALVHTLEKSSVAALLDGKINQSIKHLLALRERIEDTSSKVLVTGDVNAGKSTFCNALMRRRVLPEDQQPCTSAFCEVLDCQLNNDLEEVHAIREGVTYDRHDESSYDVYTLEQLEDLVVDNDEYHQVKVYVNDVRPLSESFLRNGVVDIALIDAPGLNTDSIKTTSVFARQEEIDVVVYVVAAENHFTLSAKEFIENAAKEKAYIFIVVNRFDNIRPKGRDKCQKAILEQIEAASPQTFREAEELVHFVSSNAVVEGQDIQKLRDFENLEQNLRSFVLEKRARSKLAPAKTYLMNLLKDIETLAFVNKEVAAAQLERIRKELDEISPAFERLTNARQEVSDDCDKTTDSVANEVYKFSRNTISKTIEHLDDRPVVPYAGILDAFGYAEATKQAMLQHVQSSVTTSEDYARQKTTEGVSSISARGILHLGDEYIQKAFRPESMFSRKRDALNKMVKIELDVTDFIDWDFASTQEKQIAGAGMSLTLATMAGSQLFGVGSWVDGLWKVGNLLGFRNAKKLILPVVLVATVGTGYYILQDLPNAVPRKLAKKIRKSLADLDYVHINADRIAQQCRKVLKFPTEDLRAAFQRGIEKQEKAVKERKQTQKDCDVADKYFGNLLRNAKQQRAAVSSLDLEPHTILEGQQEEQQQTMTELEQQQQQQQENPLFIS</sequence>
<evidence type="ECO:0000256" key="5">
    <source>
        <dbReference type="ARBA" id="ARBA00022801"/>
    </source>
</evidence>
<dbReference type="OMA" id="RCERMIL"/>
<comment type="subcellular location">
    <subcellularLocation>
        <location evidence="1">Mitochondrion outer membrane</location>
        <topology evidence="1">Multi-pass membrane protein</topology>
    </subcellularLocation>
</comment>
<evidence type="ECO:0000256" key="4">
    <source>
        <dbReference type="ARBA" id="ARBA00022787"/>
    </source>
</evidence>
<dbReference type="GO" id="GO:0003924">
    <property type="term" value="F:GTPase activity"/>
    <property type="evidence" value="ECO:0007669"/>
    <property type="project" value="InterPro"/>
</dbReference>
<keyword evidence="4" id="KW-1000">Mitochondrion outer membrane</keyword>
<reference evidence="14 15" key="1">
    <citation type="journal article" date="2013" name="PLoS Genet.">
        <title>The genome and development-dependent transcriptomes of Pyronema confluens: a window into fungal evolution.</title>
        <authorList>
            <person name="Traeger S."/>
            <person name="Altegoer F."/>
            <person name="Freitag M."/>
            <person name="Gabaldon T."/>
            <person name="Kempken F."/>
            <person name="Kumar A."/>
            <person name="Marcet-Houben M."/>
            <person name="Poggeler S."/>
            <person name="Stajich J.E."/>
            <person name="Nowrousian M."/>
        </authorList>
    </citation>
    <scope>NUCLEOTIDE SEQUENCE [LARGE SCALE GENOMIC DNA]</scope>
    <source>
        <strain evidence="15">CBS 100304</strain>
        <tissue evidence="14">Vegetative mycelium</tissue>
    </source>
</reference>
<dbReference type="GO" id="GO:0005525">
    <property type="term" value="F:GTP binding"/>
    <property type="evidence" value="ECO:0007669"/>
    <property type="project" value="UniProtKB-KW"/>
</dbReference>
<name>U4LAH6_PYROM</name>
<evidence type="ECO:0000256" key="3">
    <source>
        <dbReference type="ARBA" id="ARBA00022741"/>
    </source>
</evidence>
<dbReference type="GO" id="GO:0008053">
    <property type="term" value="P:mitochondrial fusion"/>
    <property type="evidence" value="ECO:0007669"/>
    <property type="project" value="TreeGrafter"/>
</dbReference>
<dbReference type="PANTHER" id="PTHR10465:SF0">
    <property type="entry name" value="SARCALUMENIN"/>
    <property type="match status" value="1"/>
</dbReference>
<keyword evidence="8" id="KW-0496">Mitochondrion</keyword>
<keyword evidence="3" id="KW-0547">Nucleotide-binding</keyword>
<evidence type="ECO:0000259" key="13">
    <source>
        <dbReference type="PROSITE" id="PS51718"/>
    </source>
</evidence>
<dbReference type="Pfam" id="PF00350">
    <property type="entry name" value="Dynamin_N"/>
    <property type="match status" value="1"/>
</dbReference>
<dbReference type="eggNOG" id="KOG0448">
    <property type="taxonomic scope" value="Eukaryota"/>
</dbReference>
<dbReference type="InterPro" id="IPR030381">
    <property type="entry name" value="G_DYNAMIN_dom"/>
</dbReference>
<feature type="region of interest" description="Disordered" evidence="12">
    <location>
        <begin position="25"/>
        <end position="55"/>
    </location>
</feature>
<dbReference type="InterPro" id="IPR045063">
    <property type="entry name" value="Dynamin_N"/>
</dbReference>
<keyword evidence="7" id="KW-0175">Coiled coil</keyword>
<dbReference type="GO" id="GO:0005741">
    <property type="term" value="C:mitochondrial outer membrane"/>
    <property type="evidence" value="ECO:0007669"/>
    <property type="project" value="UniProtKB-SubCell"/>
</dbReference>
<evidence type="ECO:0000256" key="7">
    <source>
        <dbReference type="ARBA" id="ARBA00023054"/>
    </source>
</evidence>
<keyword evidence="2 14" id="KW-0812">Transmembrane</keyword>
<keyword evidence="15" id="KW-1185">Reference proteome</keyword>
<evidence type="ECO:0000313" key="14">
    <source>
        <dbReference type="EMBL" id="CCX10848.1"/>
    </source>
</evidence>
<keyword evidence="9" id="KW-0342">GTP-binding</keyword>
<feature type="region of interest" description="Disordered" evidence="12">
    <location>
        <begin position="806"/>
        <end position="846"/>
    </location>
</feature>
<evidence type="ECO:0000256" key="8">
    <source>
        <dbReference type="ARBA" id="ARBA00023128"/>
    </source>
</evidence>
<evidence type="ECO:0000256" key="1">
    <source>
        <dbReference type="ARBA" id="ARBA00004374"/>
    </source>
</evidence>
<feature type="domain" description="Dynamin-type G" evidence="13">
    <location>
        <begin position="212"/>
        <end position="484"/>
    </location>
</feature>
<feature type="compositionally biased region" description="Polar residues" evidence="12">
    <location>
        <begin position="28"/>
        <end position="38"/>
    </location>
</feature>
<organism evidence="14 15">
    <name type="scientific">Pyronema omphalodes (strain CBS 100304)</name>
    <name type="common">Pyronema confluens</name>
    <dbReference type="NCBI Taxonomy" id="1076935"/>
    <lineage>
        <taxon>Eukaryota</taxon>
        <taxon>Fungi</taxon>
        <taxon>Dikarya</taxon>
        <taxon>Ascomycota</taxon>
        <taxon>Pezizomycotina</taxon>
        <taxon>Pezizomycetes</taxon>
        <taxon>Pezizales</taxon>
        <taxon>Pyronemataceae</taxon>
        <taxon>Pyronema</taxon>
    </lineage>
</organism>
<evidence type="ECO:0000256" key="10">
    <source>
        <dbReference type="ARBA" id="ARBA00023136"/>
    </source>
</evidence>
<keyword evidence="10" id="KW-0472">Membrane</keyword>
<dbReference type="InterPro" id="IPR027094">
    <property type="entry name" value="Mitofusin_fam"/>
</dbReference>